<accession>A0A1N7C0F5</accession>
<evidence type="ECO:0000313" key="1">
    <source>
        <dbReference type="EMBL" id="OXS74186.1"/>
    </source>
</evidence>
<evidence type="ECO:0000313" key="3">
    <source>
        <dbReference type="Proteomes" id="UP000186385"/>
    </source>
</evidence>
<protein>
    <submittedName>
        <fullName evidence="1">DNA-binding protein</fullName>
    </submittedName>
</protein>
<organism evidence="2 3">
    <name type="scientific">Domibacillus enclensis</name>
    <dbReference type="NCBI Taxonomy" id="1017273"/>
    <lineage>
        <taxon>Bacteria</taxon>
        <taxon>Bacillati</taxon>
        <taxon>Bacillota</taxon>
        <taxon>Bacilli</taxon>
        <taxon>Bacillales</taxon>
        <taxon>Bacillaceae</taxon>
        <taxon>Domibacillus</taxon>
    </lineage>
</organism>
<proteinExistence type="predicted"/>
<dbReference type="EMBL" id="MWSK01000011">
    <property type="protein sequence ID" value="OXS74186.1"/>
    <property type="molecule type" value="Genomic_DNA"/>
</dbReference>
<sequence length="183" mass="21828">MYTVDEAFEILAEKKITSSKEIVRRWLRNGTLEGIKPSSRKEGWRIPEEALEVFIEERLASFATTVVSEEEKERLREEGRTQMWYKIAASGIREGYIEVTKGKFNRCIEHRRFEKEFADYAWSRIQGYYPYNKTKPRLYYLGDAAEFHGDRVLFDENFEDLEEKILFAVIEHIRLEKRKANNN</sequence>
<dbReference type="RefSeq" id="WP_045850780.1">
    <property type="nucleotide sequence ID" value="NZ_FTLX01000011.1"/>
</dbReference>
<evidence type="ECO:0000313" key="2">
    <source>
        <dbReference type="EMBL" id="SIR57069.1"/>
    </source>
</evidence>
<dbReference type="GO" id="GO:0003677">
    <property type="term" value="F:DNA binding"/>
    <property type="evidence" value="ECO:0007669"/>
    <property type="project" value="UniProtKB-KW"/>
</dbReference>
<evidence type="ECO:0000313" key="4">
    <source>
        <dbReference type="Proteomes" id="UP000215545"/>
    </source>
</evidence>
<dbReference type="EMBL" id="FTLX01000011">
    <property type="protein sequence ID" value="SIR57069.1"/>
    <property type="molecule type" value="Genomic_DNA"/>
</dbReference>
<reference evidence="4" key="2">
    <citation type="submission" date="2017-03" db="EMBL/GenBank/DDBJ databases">
        <title>Bacillus sp. V-88(T) DSM27956, whole genome shotgun sequencing project.</title>
        <authorList>
            <person name="Dastager S.G."/>
            <person name="Neurgaonkar P.S."/>
            <person name="Dharne M.S."/>
        </authorList>
    </citation>
    <scope>NUCLEOTIDE SEQUENCE [LARGE SCALE GENOMIC DNA]</scope>
    <source>
        <strain evidence="4">DSM 25145</strain>
    </source>
</reference>
<reference evidence="2 3" key="1">
    <citation type="submission" date="2017-01" db="EMBL/GenBank/DDBJ databases">
        <authorList>
            <person name="Mah S.A."/>
            <person name="Swanson W.J."/>
            <person name="Moy G.W."/>
            <person name="Vacquier V.D."/>
        </authorList>
    </citation>
    <scope>NUCLEOTIDE SEQUENCE [LARGE SCALE GENOMIC DNA]</scope>
    <source>
        <strain evidence="2 3">NIO-1016</strain>
    </source>
</reference>
<keyword evidence="1" id="KW-0238">DNA-binding</keyword>
<gene>
    <name evidence="1" type="ORF">B1B05_17070</name>
    <name evidence="2" type="ORF">SAMN05443094_1115</name>
</gene>
<dbReference type="OrthoDB" id="2967938at2"/>
<keyword evidence="4" id="KW-1185">Reference proteome</keyword>
<dbReference type="AlphaFoldDB" id="A0A1N7C0F5"/>
<dbReference type="Proteomes" id="UP000186385">
    <property type="component" value="Unassembled WGS sequence"/>
</dbReference>
<name>A0A1N7C0F5_9BACI</name>
<reference evidence="1" key="3">
    <citation type="submission" date="2017-03" db="EMBL/GenBank/DDBJ databases">
        <authorList>
            <person name="Dastager S.G."/>
            <person name="Neurgaonkar P.S."/>
            <person name="Dharne M.S."/>
        </authorList>
    </citation>
    <scope>NUCLEOTIDE SEQUENCE</scope>
    <source>
        <strain evidence="1">DSM 25145</strain>
    </source>
</reference>
<dbReference type="Proteomes" id="UP000215545">
    <property type="component" value="Unassembled WGS sequence"/>
</dbReference>